<accession>A0A5J4T9H7</accession>
<comment type="caution">
    <text evidence="1">The sequence shown here is derived from an EMBL/GenBank/DDBJ whole genome shotgun (WGS) entry which is preliminary data.</text>
</comment>
<dbReference type="EMBL" id="SNRW01036742">
    <property type="protein sequence ID" value="KAA6354190.1"/>
    <property type="molecule type" value="Genomic_DNA"/>
</dbReference>
<dbReference type="InterPro" id="IPR011009">
    <property type="entry name" value="Kinase-like_dom_sf"/>
</dbReference>
<dbReference type="OrthoDB" id="63267at2759"/>
<evidence type="ECO:0000313" key="2">
    <source>
        <dbReference type="Proteomes" id="UP000324800"/>
    </source>
</evidence>
<dbReference type="AlphaFoldDB" id="A0A5J4T9H7"/>
<sequence length="78" mass="9009">MFNHNISDTFQHDIDGSEFSSLPPVLGRRYKFLKLIGKGSFGVVFICESSESKKLYATKVEHEVDHLSYRKSFKDTKH</sequence>
<gene>
    <name evidence="1" type="ORF">EZS28_050283</name>
</gene>
<dbReference type="SUPFAM" id="SSF56112">
    <property type="entry name" value="Protein kinase-like (PK-like)"/>
    <property type="match status" value="1"/>
</dbReference>
<evidence type="ECO:0008006" key="3">
    <source>
        <dbReference type="Google" id="ProtNLM"/>
    </source>
</evidence>
<evidence type="ECO:0000313" key="1">
    <source>
        <dbReference type="EMBL" id="KAA6354190.1"/>
    </source>
</evidence>
<organism evidence="1 2">
    <name type="scientific">Streblomastix strix</name>
    <dbReference type="NCBI Taxonomy" id="222440"/>
    <lineage>
        <taxon>Eukaryota</taxon>
        <taxon>Metamonada</taxon>
        <taxon>Preaxostyla</taxon>
        <taxon>Oxymonadida</taxon>
        <taxon>Streblomastigidae</taxon>
        <taxon>Streblomastix</taxon>
    </lineage>
</organism>
<reference evidence="1 2" key="1">
    <citation type="submission" date="2019-03" db="EMBL/GenBank/DDBJ databases">
        <title>Single cell metagenomics reveals metabolic interactions within the superorganism composed of flagellate Streblomastix strix and complex community of Bacteroidetes bacteria on its surface.</title>
        <authorList>
            <person name="Treitli S.C."/>
            <person name="Kolisko M."/>
            <person name="Husnik F."/>
            <person name="Keeling P."/>
            <person name="Hampl V."/>
        </authorList>
    </citation>
    <scope>NUCLEOTIDE SEQUENCE [LARGE SCALE GENOMIC DNA]</scope>
    <source>
        <strain evidence="1">ST1C</strain>
    </source>
</reference>
<dbReference type="Gene3D" id="3.30.200.20">
    <property type="entry name" value="Phosphorylase Kinase, domain 1"/>
    <property type="match status" value="1"/>
</dbReference>
<protein>
    <recommendedName>
        <fullName evidence="3">Protein kinase domain-containing protein</fullName>
    </recommendedName>
</protein>
<proteinExistence type="predicted"/>
<dbReference type="Proteomes" id="UP000324800">
    <property type="component" value="Unassembled WGS sequence"/>
</dbReference>
<name>A0A5J4T9H7_9EUKA</name>